<keyword evidence="8" id="KW-0479">Metal-binding</keyword>
<dbReference type="EC" id="2.3.2.5" evidence="4"/>
<sequence length="58" mass="6279">PDLSLQLIFFDGEEAFVRWSRSDSLYGSQHLAQKMASTPHPPGSTTTNQLQGIVSGSS</sequence>
<evidence type="ECO:0000256" key="3">
    <source>
        <dbReference type="ARBA" id="ARBA00006014"/>
    </source>
</evidence>
<dbReference type="Proteomes" id="UP000618746">
    <property type="component" value="Unassembled WGS sequence"/>
</dbReference>
<proteinExistence type="inferred from homology"/>
<comment type="catalytic activity">
    <reaction evidence="1">
        <text>N-terminal L-glutaminyl-[peptide] = N-terminal 5-oxo-L-prolyl-[peptide] + NH4(+)</text>
        <dbReference type="Rhea" id="RHEA:23652"/>
        <dbReference type="Rhea" id="RHEA-COMP:11736"/>
        <dbReference type="Rhea" id="RHEA-COMP:11846"/>
        <dbReference type="ChEBI" id="CHEBI:28938"/>
        <dbReference type="ChEBI" id="CHEBI:64722"/>
        <dbReference type="ChEBI" id="CHEBI:87215"/>
        <dbReference type="EC" id="2.3.2.5"/>
    </reaction>
</comment>
<organism evidence="13 14">
    <name type="scientific">Spizella passerina</name>
    <name type="common">Chipping sparrow</name>
    <dbReference type="NCBI Taxonomy" id="40210"/>
    <lineage>
        <taxon>Eukaryota</taxon>
        <taxon>Metazoa</taxon>
        <taxon>Chordata</taxon>
        <taxon>Craniata</taxon>
        <taxon>Vertebrata</taxon>
        <taxon>Euteleostomi</taxon>
        <taxon>Archelosauria</taxon>
        <taxon>Archosauria</taxon>
        <taxon>Dinosauria</taxon>
        <taxon>Saurischia</taxon>
        <taxon>Theropoda</taxon>
        <taxon>Coelurosauria</taxon>
        <taxon>Aves</taxon>
        <taxon>Neognathae</taxon>
        <taxon>Neoaves</taxon>
        <taxon>Telluraves</taxon>
        <taxon>Australaves</taxon>
        <taxon>Passeriformes</taxon>
        <taxon>Passerellidae</taxon>
        <taxon>Spizella</taxon>
    </lineage>
</organism>
<name>A0A852JXH4_SPIPA</name>
<reference evidence="13" key="1">
    <citation type="submission" date="2020-02" db="EMBL/GenBank/DDBJ databases">
        <title>Bird 10,000 Genomes (B10K) Project - Family phase.</title>
        <authorList>
            <person name="Zhang G."/>
        </authorList>
    </citation>
    <scope>NUCLEOTIDE SEQUENCE</scope>
    <source>
        <strain evidence="13">B10K-DU-023-52</strain>
        <tissue evidence="13">Mixed tissue sample</tissue>
    </source>
</reference>
<feature type="region of interest" description="Disordered" evidence="12">
    <location>
        <begin position="31"/>
        <end position="58"/>
    </location>
</feature>
<keyword evidence="14" id="KW-1185">Reference proteome</keyword>
<dbReference type="SUPFAM" id="SSF53187">
    <property type="entry name" value="Zn-dependent exopeptidases"/>
    <property type="match status" value="1"/>
</dbReference>
<comment type="subcellular location">
    <subcellularLocation>
        <location evidence="2">Secreted</location>
    </subcellularLocation>
</comment>
<comment type="similarity">
    <text evidence="3">Belongs to the glutaminyl-peptide cyclotransferase family.</text>
</comment>
<dbReference type="AlphaFoldDB" id="A0A852JXH4"/>
<dbReference type="Gene3D" id="3.40.630.10">
    <property type="entry name" value="Zn peptidases"/>
    <property type="match status" value="1"/>
</dbReference>
<evidence type="ECO:0000256" key="6">
    <source>
        <dbReference type="ARBA" id="ARBA00022525"/>
    </source>
</evidence>
<dbReference type="GO" id="GO:0008270">
    <property type="term" value="F:zinc ion binding"/>
    <property type="evidence" value="ECO:0007669"/>
    <property type="project" value="TreeGrafter"/>
</dbReference>
<evidence type="ECO:0000256" key="8">
    <source>
        <dbReference type="ARBA" id="ARBA00022723"/>
    </source>
</evidence>
<evidence type="ECO:0000256" key="9">
    <source>
        <dbReference type="ARBA" id="ARBA00022833"/>
    </source>
</evidence>
<evidence type="ECO:0000256" key="11">
    <source>
        <dbReference type="ARBA" id="ARBA00033159"/>
    </source>
</evidence>
<evidence type="ECO:0000256" key="5">
    <source>
        <dbReference type="ARBA" id="ARBA00016861"/>
    </source>
</evidence>
<dbReference type="PANTHER" id="PTHR12283:SF5">
    <property type="entry name" value="GLUTAMINYL-PEPTIDE CYCLOTRANSFERASE"/>
    <property type="match status" value="1"/>
</dbReference>
<gene>
    <name evidence="13" type="primary">Qpct</name>
    <name evidence="13" type="ORF">SPIPAS_R10345</name>
</gene>
<evidence type="ECO:0000256" key="2">
    <source>
        <dbReference type="ARBA" id="ARBA00004613"/>
    </source>
</evidence>
<dbReference type="GO" id="GO:0016603">
    <property type="term" value="F:glutaminyl-peptide cyclotransferase activity"/>
    <property type="evidence" value="ECO:0007669"/>
    <property type="project" value="UniProtKB-EC"/>
</dbReference>
<evidence type="ECO:0000256" key="10">
    <source>
        <dbReference type="ARBA" id="ARBA00023315"/>
    </source>
</evidence>
<dbReference type="PANTHER" id="PTHR12283">
    <property type="entry name" value="GLUTAMINYL-PEPTIDE CYCLOTRANSFERASE"/>
    <property type="match status" value="1"/>
</dbReference>
<dbReference type="GO" id="GO:0005576">
    <property type="term" value="C:extracellular region"/>
    <property type="evidence" value="ECO:0007669"/>
    <property type="project" value="UniProtKB-SubCell"/>
</dbReference>
<evidence type="ECO:0000256" key="7">
    <source>
        <dbReference type="ARBA" id="ARBA00022679"/>
    </source>
</evidence>
<evidence type="ECO:0000256" key="1">
    <source>
        <dbReference type="ARBA" id="ARBA00000001"/>
    </source>
</evidence>
<feature type="compositionally biased region" description="Polar residues" evidence="12">
    <location>
        <begin position="43"/>
        <end position="58"/>
    </location>
</feature>
<dbReference type="InterPro" id="IPR040234">
    <property type="entry name" value="QC/QCL"/>
</dbReference>
<evidence type="ECO:0000256" key="12">
    <source>
        <dbReference type="SAM" id="MobiDB-lite"/>
    </source>
</evidence>
<keyword evidence="10" id="KW-0012">Acyltransferase</keyword>
<keyword evidence="7 13" id="KW-0808">Transferase</keyword>
<comment type="caution">
    <text evidence="13">The sequence shown here is derived from an EMBL/GenBank/DDBJ whole genome shotgun (WGS) entry which is preliminary data.</text>
</comment>
<evidence type="ECO:0000256" key="4">
    <source>
        <dbReference type="ARBA" id="ARBA00012012"/>
    </source>
</evidence>
<dbReference type="EMBL" id="WBNQ01073874">
    <property type="protein sequence ID" value="NXX70481.1"/>
    <property type="molecule type" value="Genomic_DNA"/>
</dbReference>
<accession>A0A852JXH4</accession>
<evidence type="ECO:0000313" key="13">
    <source>
        <dbReference type="EMBL" id="NXX70481.1"/>
    </source>
</evidence>
<feature type="non-terminal residue" evidence="13">
    <location>
        <position position="58"/>
    </location>
</feature>
<evidence type="ECO:0000313" key="14">
    <source>
        <dbReference type="Proteomes" id="UP000618746"/>
    </source>
</evidence>
<keyword evidence="9" id="KW-0862">Zinc</keyword>
<keyword evidence="6" id="KW-0964">Secreted</keyword>
<feature type="non-terminal residue" evidence="13">
    <location>
        <position position="1"/>
    </location>
</feature>
<protein>
    <recommendedName>
        <fullName evidence="5">Glutaminyl-peptide cyclotransferase</fullName>
        <ecNumber evidence="4">2.3.2.5</ecNumber>
    </recommendedName>
    <alternativeName>
        <fullName evidence="11">Glutaminyl cyclase</fullName>
    </alternativeName>
</protein>
<dbReference type="OrthoDB" id="3907302at2759"/>